<reference evidence="3" key="1">
    <citation type="journal article" date="2019" name="Curr. Biol.">
        <title>Genome Sequence of Striga asiatica Provides Insight into the Evolution of Plant Parasitism.</title>
        <authorList>
            <person name="Yoshida S."/>
            <person name="Kim S."/>
            <person name="Wafula E.K."/>
            <person name="Tanskanen J."/>
            <person name="Kim Y.M."/>
            <person name="Honaas L."/>
            <person name="Yang Z."/>
            <person name="Spallek T."/>
            <person name="Conn C.E."/>
            <person name="Ichihashi Y."/>
            <person name="Cheong K."/>
            <person name="Cui S."/>
            <person name="Der J.P."/>
            <person name="Gundlach H."/>
            <person name="Jiao Y."/>
            <person name="Hori C."/>
            <person name="Ishida J.K."/>
            <person name="Kasahara H."/>
            <person name="Kiba T."/>
            <person name="Kim M.S."/>
            <person name="Koo N."/>
            <person name="Laohavisit A."/>
            <person name="Lee Y.H."/>
            <person name="Lumba S."/>
            <person name="McCourt P."/>
            <person name="Mortimer J.C."/>
            <person name="Mutuku J.M."/>
            <person name="Nomura T."/>
            <person name="Sasaki-Sekimoto Y."/>
            <person name="Seto Y."/>
            <person name="Wang Y."/>
            <person name="Wakatake T."/>
            <person name="Sakakibara H."/>
            <person name="Demura T."/>
            <person name="Yamaguchi S."/>
            <person name="Yoneyama K."/>
            <person name="Manabe R.I."/>
            <person name="Nelson D.C."/>
            <person name="Schulman A.H."/>
            <person name="Timko M.P."/>
            <person name="dePamphilis C.W."/>
            <person name="Choi D."/>
            <person name="Shirasu K."/>
        </authorList>
    </citation>
    <scope>NUCLEOTIDE SEQUENCE [LARGE SCALE GENOMIC DNA]</scope>
    <source>
        <strain evidence="3">cv. UVA1</strain>
    </source>
</reference>
<dbReference type="GO" id="GO:0016779">
    <property type="term" value="F:nucleotidyltransferase activity"/>
    <property type="evidence" value="ECO:0007669"/>
    <property type="project" value="UniProtKB-KW"/>
</dbReference>
<accession>A0A5A7QAP9</accession>
<protein>
    <submittedName>
        <fullName evidence="2">3-deoxy-manno-octulosonate cytidylyltransferase</fullName>
    </submittedName>
</protein>
<comment type="caution">
    <text evidence="2">The sequence shown here is derived from an EMBL/GenBank/DDBJ whole genome shotgun (WGS) entry which is preliminary data.</text>
</comment>
<feature type="region of interest" description="Disordered" evidence="1">
    <location>
        <begin position="155"/>
        <end position="178"/>
    </location>
</feature>
<feature type="compositionally biased region" description="Basic and acidic residues" evidence="1">
    <location>
        <begin position="99"/>
        <end position="110"/>
    </location>
</feature>
<evidence type="ECO:0000313" key="3">
    <source>
        <dbReference type="Proteomes" id="UP000325081"/>
    </source>
</evidence>
<dbReference type="AlphaFoldDB" id="A0A5A7QAP9"/>
<organism evidence="2 3">
    <name type="scientific">Striga asiatica</name>
    <name type="common">Asiatic witchweed</name>
    <name type="synonym">Buchnera asiatica</name>
    <dbReference type="NCBI Taxonomy" id="4170"/>
    <lineage>
        <taxon>Eukaryota</taxon>
        <taxon>Viridiplantae</taxon>
        <taxon>Streptophyta</taxon>
        <taxon>Embryophyta</taxon>
        <taxon>Tracheophyta</taxon>
        <taxon>Spermatophyta</taxon>
        <taxon>Magnoliopsida</taxon>
        <taxon>eudicotyledons</taxon>
        <taxon>Gunneridae</taxon>
        <taxon>Pentapetalae</taxon>
        <taxon>asterids</taxon>
        <taxon>lamiids</taxon>
        <taxon>Lamiales</taxon>
        <taxon>Orobanchaceae</taxon>
        <taxon>Buchnereae</taxon>
        <taxon>Striga</taxon>
    </lineage>
</organism>
<dbReference type="Proteomes" id="UP000325081">
    <property type="component" value="Unassembled WGS sequence"/>
</dbReference>
<name>A0A5A7QAP9_STRAF</name>
<feature type="region of interest" description="Disordered" evidence="1">
    <location>
        <begin position="1"/>
        <end position="27"/>
    </location>
</feature>
<keyword evidence="2" id="KW-0808">Transferase</keyword>
<evidence type="ECO:0000313" key="2">
    <source>
        <dbReference type="EMBL" id="GER42052.1"/>
    </source>
</evidence>
<keyword evidence="2" id="KW-0548">Nucleotidyltransferase</keyword>
<gene>
    <name evidence="2" type="ORF">STAS_18811</name>
</gene>
<keyword evidence="3" id="KW-1185">Reference proteome</keyword>
<evidence type="ECO:0000256" key="1">
    <source>
        <dbReference type="SAM" id="MobiDB-lite"/>
    </source>
</evidence>
<feature type="region of interest" description="Disordered" evidence="1">
    <location>
        <begin position="90"/>
        <end position="110"/>
    </location>
</feature>
<sequence>MADLGGGPRRSTRVKMTDLGGGPRRSPTTAVVLQSLYGGGGGAAGFADNGRGGLGETQWRRASACNGSGGRRSITVSTSEVGEDLRNSVASNQDTLQGVEKDSSLVETRQSAEKTSRGIEEGLIPCIQAPAQDPVINSNLVVSNLVEVAIQPSTSGNRVNQRKNTTFSRKARNTKQDALNLCW</sequence>
<proteinExistence type="predicted"/>
<feature type="compositionally biased region" description="Polar residues" evidence="1">
    <location>
        <begin position="155"/>
        <end position="168"/>
    </location>
</feature>
<dbReference type="EMBL" id="BKCP01006272">
    <property type="protein sequence ID" value="GER42052.1"/>
    <property type="molecule type" value="Genomic_DNA"/>
</dbReference>